<gene>
    <name evidence="10" type="primary">106079650</name>
</gene>
<dbReference type="Gene3D" id="3.30.40.10">
    <property type="entry name" value="Zinc/RING finger domain, C3HC4 (zinc finger)"/>
    <property type="match status" value="3"/>
</dbReference>
<evidence type="ECO:0000259" key="8">
    <source>
        <dbReference type="PROSITE" id="PS50089"/>
    </source>
</evidence>
<keyword evidence="6 7" id="KW-0862">Zinc</keyword>
<protein>
    <submittedName>
        <fullName evidence="10">Uncharacterized protein</fullName>
    </submittedName>
</protein>
<feature type="zinc finger region" description="TRAF-type" evidence="7">
    <location>
        <begin position="111"/>
        <end position="158"/>
    </location>
</feature>
<keyword evidence="4" id="KW-0677">Repeat</keyword>
<dbReference type="VEuPathDB" id="VectorBase:BGLAX_046101"/>
<dbReference type="InterPro" id="IPR017907">
    <property type="entry name" value="Znf_RING_CS"/>
</dbReference>
<dbReference type="Pfam" id="PF02176">
    <property type="entry name" value="zf-TRAF"/>
    <property type="match status" value="1"/>
</dbReference>
<evidence type="ECO:0000256" key="7">
    <source>
        <dbReference type="PROSITE-ProRule" id="PRU00207"/>
    </source>
</evidence>
<evidence type="ECO:0000259" key="9">
    <source>
        <dbReference type="PROSITE" id="PS50145"/>
    </source>
</evidence>
<evidence type="ECO:0000313" key="10">
    <source>
        <dbReference type="EnsemblMetazoa" id="BGLB030389-PB"/>
    </source>
</evidence>
<dbReference type="SUPFAM" id="SSF57850">
    <property type="entry name" value="RING/U-box"/>
    <property type="match status" value="1"/>
</dbReference>
<dbReference type="SUPFAM" id="SSF49599">
    <property type="entry name" value="TRAF domain-like"/>
    <property type="match status" value="1"/>
</dbReference>
<dbReference type="InterPro" id="IPR001293">
    <property type="entry name" value="Znf_TRAF"/>
</dbReference>
<dbReference type="InterPro" id="IPR013083">
    <property type="entry name" value="Znf_RING/FYVE/PHD"/>
</dbReference>
<dbReference type="Pfam" id="PF00097">
    <property type="entry name" value="zf-C3HC4"/>
    <property type="match status" value="1"/>
</dbReference>
<dbReference type="STRING" id="6526.A0A2C9LEV4"/>
<evidence type="ECO:0000256" key="3">
    <source>
        <dbReference type="ARBA" id="ARBA00022723"/>
    </source>
</evidence>
<dbReference type="InterPro" id="IPR001841">
    <property type="entry name" value="Znf_RING"/>
</dbReference>
<dbReference type="FunFam" id="3.30.40.10:FF:000179">
    <property type="entry name" value="TNF receptor-associated factor"/>
    <property type="match status" value="1"/>
</dbReference>
<evidence type="ECO:0000256" key="2">
    <source>
        <dbReference type="ARBA" id="ARBA00022490"/>
    </source>
</evidence>
<dbReference type="InterPro" id="IPR018957">
    <property type="entry name" value="Znf_C3HC4_RING-type"/>
</dbReference>
<feature type="domain" description="RING-type" evidence="8">
    <location>
        <begin position="26"/>
        <end position="67"/>
    </location>
</feature>
<dbReference type="PROSITE" id="PS50145">
    <property type="entry name" value="ZF_TRAF"/>
    <property type="match status" value="2"/>
</dbReference>
<dbReference type="InterPro" id="IPR002083">
    <property type="entry name" value="MATH/TRAF_dom"/>
</dbReference>
<dbReference type="SMART" id="SM00184">
    <property type="entry name" value="RING"/>
    <property type="match status" value="1"/>
</dbReference>
<dbReference type="Proteomes" id="UP000076420">
    <property type="component" value="Unassembled WGS sequence"/>
</dbReference>
<dbReference type="PROSITE" id="PS00518">
    <property type="entry name" value="ZF_RING_1"/>
    <property type="match status" value="1"/>
</dbReference>
<keyword evidence="2" id="KW-0963">Cytoplasm</keyword>
<dbReference type="Gene3D" id="2.60.210.10">
    <property type="entry name" value="Apoptosis, Tumor Necrosis Factor Receptor Associated Protein 2, Chain A"/>
    <property type="match status" value="1"/>
</dbReference>
<dbReference type="AlphaFoldDB" id="A0A2C9LEV4"/>
<accession>A0A2C9LEV4</accession>
<name>A0A2C9LEV4_BIOGL</name>
<organism evidence="10 11">
    <name type="scientific">Biomphalaria glabrata</name>
    <name type="common">Bloodfluke planorb</name>
    <name type="synonym">Freshwater snail</name>
    <dbReference type="NCBI Taxonomy" id="6526"/>
    <lineage>
        <taxon>Eukaryota</taxon>
        <taxon>Metazoa</taxon>
        <taxon>Spiralia</taxon>
        <taxon>Lophotrochozoa</taxon>
        <taxon>Mollusca</taxon>
        <taxon>Gastropoda</taxon>
        <taxon>Heterobranchia</taxon>
        <taxon>Euthyneura</taxon>
        <taxon>Panpulmonata</taxon>
        <taxon>Hygrophila</taxon>
        <taxon>Lymnaeoidea</taxon>
        <taxon>Planorbidae</taxon>
        <taxon>Biomphalaria</taxon>
    </lineage>
</organism>
<dbReference type="Pfam" id="PF22486">
    <property type="entry name" value="MATH_2"/>
    <property type="match status" value="1"/>
</dbReference>
<dbReference type="GO" id="GO:0008270">
    <property type="term" value="F:zinc ion binding"/>
    <property type="evidence" value="ECO:0007669"/>
    <property type="project" value="UniProtKB-KW"/>
</dbReference>
<dbReference type="RefSeq" id="XP_013096307.2">
    <property type="nucleotide sequence ID" value="XM_013240853.2"/>
</dbReference>
<evidence type="ECO:0000256" key="5">
    <source>
        <dbReference type="ARBA" id="ARBA00022771"/>
    </source>
</evidence>
<dbReference type="GO" id="GO:0005737">
    <property type="term" value="C:cytoplasm"/>
    <property type="evidence" value="ECO:0007669"/>
    <property type="project" value="UniProtKB-SubCell"/>
</dbReference>
<comment type="subcellular location">
    <subcellularLocation>
        <location evidence="1">Cytoplasm</location>
    </subcellularLocation>
</comment>
<dbReference type="VEuPathDB" id="VectorBase:BGLB030389"/>
<dbReference type="PANTHER" id="PTHR10131:SF157">
    <property type="entry name" value="RECEPTOR-ASSOCIATED FACTOR, PUTATIVE-RELATED"/>
    <property type="match status" value="1"/>
</dbReference>
<dbReference type="PROSITE" id="PS50089">
    <property type="entry name" value="ZF_RING_2"/>
    <property type="match status" value="1"/>
</dbReference>
<feature type="zinc finger region" description="TRAF-type" evidence="7">
    <location>
        <begin position="163"/>
        <end position="223"/>
    </location>
</feature>
<evidence type="ECO:0000313" key="11">
    <source>
        <dbReference type="Proteomes" id="UP000076420"/>
    </source>
</evidence>
<proteinExistence type="predicted"/>
<feature type="domain" description="TRAF-type" evidence="9">
    <location>
        <begin position="163"/>
        <end position="223"/>
    </location>
</feature>
<dbReference type="GO" id="GO:0043122">
    <property type="term" value="P:regulation of canonical NF-kappaB signal transduction"/>
    <property type="evidence" value="ECO:0007669"/>
    <property type="project" value="TreeGrafter"/>
</dbReference>
<evidence type="ECO:0000256" key="1">
    <source>
        <dbReference type="ARBA" id="ARBA00004496"/>
    </source>
</evidence>
<keyword evidence="3 7" id="KW-0479">Metal-binding</keyword>
<reference evidence="10" key="1">
    <citation type="submission" date="2020-05" db="UniProtKB">
        <authorList>
            <consortium name="EnsemblMetazoa"/>
        </authorList>
    </citation>
    <scope>IDENTIFICATION</scope>
    <source>
        <strain evidence="10">BB02</strain>
    </source>
</reference>
<evidence type="ECO:0000256" key="4">
    <source>
        <dbReference type="ARBA" id="ARBA00022737"/>
    </source>
</evidence>
<dbReference type="PANTHER" id="PTHR10131">
    <property type="entry name" value="TNF RECEPTOR ASSOCIATED FACTOR"/>
    <property type="match status" value="1"/>
</dbReference>
<dbReference type="EnsemblMetazoa" id="BGLB030389-RB">
    <property type="protein sequence ID" value="BGLB030389-PB"/>
    <property type="gene ID" value="BGLB030389"/>
</dbReference>
<evidence type="ECO:0000256" key="6">
    <source>
        <dbReference type="ARBA" id="ARBA00022833"/>
    </source>
</evidence>
<dbReference type="KEGG" id="bgt:106079650"/>
<feature type="domain" description="TRAF-type" evidence="9">
    <location>
        <begin position="111"/>
        <end position="158"/>
    </location>
</feature>
<sequence length="493" mass="54950">MEMATNSQDHGYDVQPLCEIEPRHICPICLMIMKNAVQTMCGHRFCEACINKVVTRGSTLLTCPVDKTVSRVDQIFQDVATRREILCLPIQCPNKSGGCSWEGDLIDLTGHKSSCGLEPVTCAHGCGASLVRTEADEHLSVCPFRQMNCLFCNECVQQSAMISHTEQCPMAPVTCSLCGEDDLVRKALPEHQDIETGNCPNVVVPCPYKYTGCEFQAERIKIQEHINESGTLSIHMELVAKKLAEQCSVVQDMQEKLNGAIRQTSEAVSLVVATQKSQTQMTKDLRDRNVTGRLHWKVKVGHQRAARTSYCSPTFYTGCPGYKVQLTLNMDGQKDGHVKYTSISMSLLPGEYDDDMIFPFNATCFVTLYDQANSPTRQANVTHDIVMREVPRNYSRHGRQVERVFKRENNKFVKRQDLLGPDSRYLKQGLLHMEVCVIHSFYPPLDLVPASAACFNSFVGHGSFVLHSPQSPQMPASPMTPPIVGVTRLAISN</sequence>
<keyword evidence="5 7" id="KW-0863">Zinc-finger</keyword>
<dbReference type="InterPro" id="IPR008974">
    <property type="entry name" value="TRAF-like"/>
</dbReference>
<dbReference type="OrthoDB" id="10051587at2759"/>